<evidence type="ECO:0000256" key="7">
    <source>
        <dbReference type="ARBA" id="ARBA00022833"/>
    </source>
</evidence>
<dbReference type="GO" id="GO:0008892">
    <property type="term" value="F:guanine deaminase activity"/>
    <property type="evidence" value="ECO:0007669"/>
    <property type="project" value="UniProtKB-EC"/>
</dbReference>
<dbReference type="InterPro" id="IPR011059">
    <property type="entry name" value="Metal-dep_hydrolase_composite"/>
</dbReference>
<evidence type="ECO:0000313" key="9">
    <source>
        <dbReference type="EMBL" id="OIQ76453.1"/>
    </source>
</evidence>
<dbReference type="AlphaFoldDB" id="A0A1J5QKC9"/>
<dbReference type="InterPro" id="IPR032466">
    <property type="entry name" value="Metal_Hydrolase"/>
</dbReference>
<dbReference type="SUPFAM" id="SSF51338">
    <property type="entry name" value="Composite domain of metallo-dependent hydrolases"/>
    <property type="match status" value="2"/>
</dbReference>
<protein>
    <recommendedName>
        <fullName evidence="4">guanine deaminase</fullName>
        <ecNumber evidence="4">3.5.4.3</ecNumber>
    </recommendedName>
</protein>
<evidence type="ECO:0000256" key="2">
    <source>
        <dbReference type="ARBA" id="ARBA00004984"/>
    </source>
</evidence>
<dbReference type="NCBIfam" id="NF006679">
    <property type="entry name" value="PRK09228.1"/>
    <property type="match status" value="1"/>
</dbReference>
<feature type="domain" description="Amidohydrolase-related" evidence="8">
    <location>
        <begin position="67"/>
        <end position="426"/>
    </location>
</feature>
<dbReference type="UniPathway" id="UPA00603">
    <property type="reaction ID" value="UER00660"/>
</dbReference>
<dbReference type="GO" id="GO:0008270">
    <property type="term" value="F:zinc ion binding"/>
    <property type="evidence" value="ECO:0007669"/>
    <property type="project" value="InterPro"/>
</dbReference>
<dbReference type="GO" id="GO:0006147">
    <property type="term" value="P:guanine catabolic process"/>
    <property type="evidence" value="ECO:0007669"/>
    <property type="project" value="UniProtKB-UniPathway"/>
</dbReference>
<dbReference type="InterPro" id="IPR051607">
    <property type="entry name" value="Metallo-dep_hydrolases"/>
</dbReference>
<keyword evidence="5" id="KW-0479">Metal-binding</keyword>
<comment type="caution">
    <text evidence="9">The sequence shown here is derived from an EMBL/GenBank/DDBJ whole genome shotgun (WGS) entry which is preliminary data.</text>
</comment>
<keyword evidence="6 9" id="KW-0378">Hydrolase</keyword>
<proteinExistence type="inferred from homology"/>
<accession>A0A1J5QKC9</accession>
<evidence type="ECO:0000256" key="5">
    <source>
        <dbReference type="ARBA" id="ARBA00022723"/>
    </source>
</evidence>
<gene>
    <name evidence="9" type="primary">guaD_2</name>
    <name evidence="9" type="ORF">GALL_418620</name>
</gene>
<evidence type="ECO:0000256" key="6">
    <source>
        <dbReference type="ARBA" id="ARBA00022801"/>
    </source>
</evidence>
<evidence type="ECO:0000256" key="1">
    <source>
        <dbReference type="ARBA" id="ARBA00001947"/>
    </source>
</evidence>
<reference evidence="9" key="1">
    <citation type="submission" date="2016-10" db="EMBL/GenBank/DDBJ databases">
        <title>Sequence of Gallionella enrichment culture.</title>
        <authorList>
            <person name="Poehlein A."/>
            <person name="Muehling M."/>
            <person name="Daniel R."/>
        </authorList>
    </citation>
    <scope>NUCLEOTIDE SEQUENCE</scope>
</reference>
<evidence type="ECO:0000256" key="3">
    <source>
        <dbReference type="ARBA" id="ARBA00006745"/>
    </source>
</evidence>
<dbReference type="GO" id="GO:0005829">
    <property type="term" value="C:cytosol"/>
    <property type="evidence" value="ECO:0007669"/>
    <property type="project" value="TreeGrafter"/>
</dbReference>
<dbReference type="Gene3D" id="2.30.40.10">
    <property type="entry name" value="Urease, subunit C, domain 1"/>
    <property type="match status" value="1"/>
</dbReference>
<dbReference type="NCBIfam" id="TIGR02967">
    <property type="entry name" value="guan_deamin"/>
    <property type="match status" value="1"/>
</dbReference>
<comment type="similarity">
    <text evidence="3">Belongs to the metallo-dependent hydrolases superfamily. ATZ/TRZ family.</text>
</comment>
<dbReference type="InterPro" id="IPR006680">
    <property type="entry name" value="Amidohydro-rel"/>
</dbReference>
<keyword evidence="7" id="KW-0862">Zinc</keyword>
<comment type="cofactor">
    <cofactor evidence="1">
        <name>Zn(2+)</name>
        <dbReference type="ChEBI" id="CHEBI:29105"/>
    </cofactor>
</comment>
<comment type="pathway">
    <text evidence="2">Purine metabolism; guanine degradation; xanthine from guanine: step 1/1.</text>
</comment>
<evidence type="ECO:0000256" key="4">
    <source>
        <dbReference type="ARBA" id="ARBA00012781"/>
    </source>
</evidence>
<dbReference type="Gene3D" id="3.20.20.140">
    <property type="entry name" value="Metal-dependent hydrolases"/>
    <property type="match status" value="1"/>
</dbReference>
<dbReference type="PANTHER" id="PTHR11271:SF6">
    <property type="entry name" value="GUANINE DEAMINASE"/>
    <property type="match status" value="1"/>
</dbReference>
<dbReference type="EMBL" id="MLJW01001864">
    <property type="protein sequence ID" value="OIQ76453.1"/>
    <property type="molecule type" value="Genomic_DNA"/>
</dbReference>
<evidence type="ECO:0000259" key="8">
    <source>
        <dbReference type="Pfam" id="PF01979"/>
    </source>
</evidence>
<name>A0A1J5QKC9_9ZZZZ</name>
<organism evidence="9">
    <name type="scientific">mine drainage metagenome</name>
    <dbReference type="NCBI Taxonomy" id="410659"/>
    <lineage>
        <taxon>unclassified sequences</taxon>
        <taxon>metagenomes</taxon>
        <taxon>ecological metagenomes</taxon>
    </lineage>
</organism>
<dbReference type="EC" id="3.5.4.3" evidence="4"/>
<sequence length="443" mass="48323">MTAPDTFDAYRGDLLDLGADPAADDGAVRFRPDGWLLVRGQRVAGVLDADAEPDPRWRRHDWRGHLLLPGFVDTHVHAPQLDVIASYGTELLDWLQSYTFPAEARWADPAHARRSARRFVRELLAHGTTCAMVFPTVHRAGVDALFEAAVELDMALLGGRVLMDRNCPDALRDDARTAERETVELIERWHGRGRCGYALTPRFAATSSAAQLELCGALLRAYDGVHLQTHLAENRAEVDWIRALFPDARSYLDVYARAGLLGPRSVFAHAIWLDADDRAQLAASGSAVAFSPSSNLFLGSGLFDWAATAAAGVPVAIASDVGAGTSLCQLRSAADAYKVLALQGQRLDAWRALHAITRGAARTLRRDDLGHFDVGAWADFCVWSWSADSLQRHRVELARSLHERVFAWLMLADSRNLAAVHVAGRRVPLDAPGFAGALASDAA</sequence>
<dbReference type="Pfam" id="PF01979">
    <property type="entry name" value="Amidohydro_1"/>
    <property type="match status" value="1"/>
</dbReference>
<dbReference type="InterPro" id="IPR014311">
    <property type="entry name" value="Guanine_deaminase"/>
</dbReference>
<dbReference type="SUPFAM" id="SSF51556">
    <property type="entry name" value="Metallo-dependent hydrolases"/>
    <property type="match status" value="1"/>
</dbReference>
<dbReference type="PANTHER" id="PTHR11271">
    <property type="entry name" value="GUANINE DEAMINASE"/>
    <property type="match status" value="1"/>
</dbReference>